<sequence>MSDSEDAKFLFDPYLHWAAGEGVPVIEDFGIDLLAVETRPWARVGADGAIVHAKGRGDFLAVFVIDIAPGRSTEPQQHLYEEVVYVLEGHGSTTIETHDGRTHSFEWGPKSLFAPPDGMYQHFNG</sequence>
<evidence type="ECO:0000313" key="1">
    <source>
        <dbReference type="EMBL" id="KKK47327.1"/>
    </source>
</evidence>
<dbReference type="AlphaFoldDB" id="A0A0F8VSL8"/>
<reference evidence="1" key="1">
    <citation type="journal article" date="2015" name="Nature">
        <title>Complex archaea that bridge the gap between prokaryotes and eukaryotes.</title>
        <authorList>
            <person name="Spang A."/>
            <person name="Saw J.H."/>
            <person name="Jorgensen S.L."/>
            <person name="Zaremba-Niedzwiedzka K."/>
            <person name="Martijn J."/>
            <person name="Lind A.E."/>
            <person name="van Eijk R."/>
            <person name="Schleper C."/>
            <person name="Guy L."/>
            <person name="Ettema T.J."/>
        </authorList>
    </citation>
    <scope>NUCLEOTIDE SEQUENCE</scope>
</reference>
<dbReference type="SUPFAM" id="SSF51182">
    <property type="entry name" value="RmlC-like cupins"/>
    <property type="match status" value="1"/>
</dbReference>
<dbReference type="InterPro" id="IPR011051">
    <property type="entry name" value="RmlC_Cupin_sf"/>
</dbReference>
<proteinExistence type="predicted"/>
<protein>
    <recommendedName>
        <fullName evidence="2">Cupin 2 conserved barrel domain-containing protein</fullName>
    </recommendedName>
</protein>
<evidence type="ECO:0008006" key="2">
    <source>
        <dbReference type="Google" id="ProtNLM"/>
    </source>
</evidence>
<feature type="non-terminal residue" evidence="1">
    <location>
        <position position="125"/>
    </location>
</feature>
<comment type="caution">
    <text evidence="1">The sequence shown here is derived from an EMBL/GenBank/DDBJ whole genome shotgun (WGS) entry which is preliminary data.</text>
</comment>
<organism evidence="1">
    <name type="scientific">marine sediment metagenome</name>
    <dbReference type="NCBI Taxonomy" id="412755"/>
    <lineage>
        <taxon>unclassified sequences</taxon>
        <taxon>metagenomes</taxon>
        <taxon>ecological metagenomes</taxon>
    </lineage>
</organism>
<name>A0A0F8VSL8_9ZZZZ</name>
<gene>
    <name evidence="1" type="ORF">LCGC14_3156320</name>
</gene>
<accession>A0A0F8VSL8</accession>
<dbReference type="Gene3D" id="2.60.120.10">
    <property type="entry name" value="Jelly Rolls"/>
    <property type="match status" value="1"/>
</dbReference>
<dbReference type="EMBL" id="LAZR01069631">
    <property type="protein sequence ID" value="KKK47327.1"/>
    <property type="molecule type" value="Genomic_DNA"/>
</dbReference>
<dbReference type="InterPro" id="IPR014710">
    <property type="entry name" value="RmlC-like_jellyroll"/>
</dbReference>